<dbReference type="AlphaFoldDB" id="A0AAW1Q4F6"/>
<proteinExistence type="predicted"/>
<evidence type="ECO:0000313" key="2">
    <source>
        <dbReference type="EMBL" id="KAK9816910.1"/>
    </source>
</evidence>
<dbReference type="InterPro" id="IPR012677">
    <property type="entry name" value="Nucleotide-bd_a/b_plait_sf"/>
</dbReference>
<dbReference type="EMBL" id="JALJOR010000005">
    <property type="protein sequence ID" value="KAK9816910.1"/>
    <property type="molecule type" value="Genomic_DNA"/>
</dbReference>
<dbReference type="SUPFAM" id="SSF54928">
    <property type="entry name" value="RNA-binding domain, RBD"/>
    <property type="match status" value="1"/>
</dbReference>
<protein>
    <recommendedName>
        <fullName evidence="4">RRM domain-containing protein</fullName>
    </recommendedName>
</protein>
<reference evidence="2 3" key="1">
    <citation type="journal article" date="2024" name="Nat. Commun.">
        <title>Phylogenomics reveals the evolutionary origins of lichenization in chlorophyte algae.</title>
        <authorList>
            <person name="Puginier C."/>
            <person name="Libourel C."/>
            <person name="Otte J."/>
            <person name="Skaloud P."/>
            <person name="Haon M."/>
            <person name="Grisel S."/>
            <person name="Petersen M."/>
            <person name="Berrin J.G."/>
            <person name="Delaux P.M."/>
            <person name="Dal Grande F."/>
            <person name="Keller J."/>
        </authorList>
    </citation>
    <scope>NUCLEOTIDE SEQUENCE [LARGE SCALE GENOMIC DNA]</scope>
    <source>
        <strain evidence="2 3">SAG 2043</strain>
    </source>
</reference>
<gene>
    <name evidence="2" type="ORF">WJX72_006998</name>
</gene>
<organism evidence="2 3">
    <name type="scientific">[Myrmecia] bisecta</name>
    <dbReference type="NCBI Taxonomy" id="41462"/>
    <lineage>
        <taxon>Eukaryota</taxon>
        <taxon>Viridiplantae</taxon>
        <taxon>Chlorophyta</taxon>
        <taxon>core chlorophytes</taxon>
        <taxon>Trebouxiophyceae</taxon>
        <taxon>Trebouxiales</taxon>
        <taxon>Trebouxiaceae</taxon>
        <taxon>Myrmecia</taxon>
    </lineage>
</organism>
<sequence length="241" mass="27785">MQRFRLQLCQCGSRLQPFLQEQLHCGQSREQPQAYFRASFPIQIRNLGRRTLRTDLAAFLQRLNVDESDIRVEYDQQLLPVAWWVDLKTEDDRNIALSYHRSFLGPRRAYITGETAKSMRVAILSPLAMGSRGRYCLMTGIQNSATLEDIVRFFKGFDIMGNSVTIVKEQQVYDSKHPTSSQQRSQDKRSQEKIASALGVPDEPDHRAVIRFETTEEAHRAVRTKHGSHLLNKSVRLRVLP</sequence>
<evidence type="ECO:0000313" key="3">
    <source>
        <dbReference type="Proteomes" id="UP001489004"/>
    </source>
</evidence>
<comment type="caution">
    <text evidence="2">The sequence shown here is derived from an EMBL/GenBank/DDBJ whole genome shotgun (WGS) entry which is preliminary data.</text>
</comment>
<dbReference type="InterPro" id="IPR035979">
    <property type="entry name" value="RBD_domain_sf"/>
</dbReference>
<dbReference type="PANTHER" id="PTHR48167:SF2">
    <property type="entry name" value="EXPRESSED PROTEIN"/>
    <property type="match status" value="1"/>
</dbReference>
<dbReference type="Proteomes" id="UP001489004">
    <property type="component" value="Unassembled WGS sequence"/>
</dbReference>
<evidence type="ECO:0008006" key="4">
    <source>
        <dbReference type="Google" id="ProtNLM"/>
    </source>
</evidence>
<keyword evidence="3" id="KW-1185">Reference proteome</keyword>
<dbReference type="Gene3D" id="3.30.70.330">
    <property type="match status" value="1"/>
</dbReference>
<name>A0AAW1Q4F6_9CHLO</name>
<dbReference type="PANTHER" id="PTHR48167">
    <property type="entry name" value="EXPRESSED PROTEIN"/>
    <property type="match status" value="1"/>
</dbReference>
<feature type="region of interest" description="Disordered" evidence="1">
    <location>
        <begin position="172"/>
        <end position="200"/>
    </location>
</feature>
<accession>A0AAW1Q4F6</accession>
<evidence type="ECO:0000256" key="1">
    <source>
        <dbReference type="SAM" id="MobiDB-lite"/>
    </source>
</evidence>
<dbReference type="GO" id="GO:0003676">
    <property type="term" value="F:nucleic acid binding"/>
    <property type="evidence" value="ECO:0007669"/>
    <property type="project" value="InterPro"/>
</dbReference>